<evidence type="ECO:0000256" key="7">
    <source>
        <dbReference type="ARBA" id="ARBA00022695"/>
    </source>
</evidence>
<comment type="subcellular location">
    <subcellularLocation>
        <location evidence="1">Cytoplasm</location>
    </subcellularLocation>
</comment>
<evidence type="ECO:0000256" key="9">
    <source>
        <dbReference type="ARBA" id="ARBA00022840"/>
    </source>
</evidence>
<dbReference type="Gene3D" id="3.90.870.10">
    <property type="entry name" value="DHBP synthase"/>
    <property type="match status" value="1"/>
</dbReference>
<dbReference type="InterPro" id="IPR006070">
    <property type="entry name" value="Sua5-like_dom"/>
</dbReference>
<dbReference type="Proteomes" id="UP000307768">
    <property type="component" value="Unassembled WGS sequence"/>
</dbReference>
<dbReference type="AlphaFoldDB" id="A0A5Q6S0R9"/>
<dbReference type="PANTHER" id="PTHR17490:SF16">
    <property type="entry name" value="THREONYLCARBAMOYL-AMP SYNTHASE"/>
    <property type="match status" value="1"/>
</dbReference>
<evidence type="ECO:0000256" key="8">
    <source>
        <dbReference type="ARBA" id="ARBA00022741"/>
    </source>
</evidence>
<dbReference type="SUPFAM" id="SSF55821">
    <property type="entry name" value="YrdC/RibB"/>
    <property type="match status" value="1"/>
</dbReference>
<name>A0A5Q6S0R9_9ACTN</name>
<dbReference type="PANTHER" id="PTHR17490">
    <property type="entry name" value="SUA5"/>
    <property type="match status" value="1"/>
</dbReference>
<evidence type="ECO:0000256" key="11">
    <source>
        <dbReference type="ARBA" id="ARBA00048366"/>
    </source>
</evidence>
<evidence type="ECO:0000256" key="5">
    <source>
        <dbReference type="ARBA" id="ARBA00022679"/>
    </source>
</evidence>
<dbReference type="Pfam" id="PF01300">
    <property type="entry name" value="Sua5_yciO_yrdC"/>
    <property type="match status" value="1"/>
</dbReference>
<keyword evidence="9" id="KW-0067">ATP-binding</keyword>
<evidence type="ECO:0000313" key="13">
    <source>
        <dbReference type="EMBL" id="KAA1423819.1"/>
    </source>
</evidence>
<dbReference type="GO" id="GO:0006450">
    <property type="term" value="P:regulation of translational fidelity"/>
    <property type="evidence" value="ECO:0007669"/>
    <property type="project" value="TreeGrafter"/>
</dbReference>
<reference evidence="13 14" key="1">
    <citation type="submission" date="2019-09" db="EMBL/GenBank/DDBJ databases">
        <title>Mumia zhuanghuii sp. nov. isolated from the intestinal contents of plateau pika (Ochotona curzoniae) in the Qinghai-Tibet plateau of China.</title>
        <authorList>
            <person name="Tian Z."/>
        </authorList>
    </citation>
    <scope>NUCLEOTIDE SEQUENCE [LARGE SCALE GENOMIC DNA]</scope>
    <source>
        <strain evidence="14">350</strain>
    </source>
</reference>
<keyword evidence="6" id="KW-0819">tRNA processing</keyword>
<dbReference type="InterPro" id="IPR050156">
    <property type="entry name" value="TC-AMP_synthase_SUA5"/>
</dbReference>
<dbReference type="GO" id="GO:0000049">
    <property type="term" value="F:tRNA binding"/>
    <property type="evidence" value="ECO:0007669"/>
    <property type="project" value="TreeGrafter"/>
</dbReference>
<comment type="caution">
    <text evidence="13">The sequence shown here is derived from an EMBL/GenBank/DDBJ whole genome shotgun (WGS) entry which is preliminary data.</text>
</comment>
<evidence type="ECO:0000256" key="4">
    <source>
        <dbReference type="ARBA" id="ARBA00022490"/>
    </source>
</evidence>
<comment type="catalytic activity">
    <reaction evidence="11">
        <text>L-threonine + hydrogencarbonate + ATP = L-threonylcarbamoyladenylate + diphosphate + H2O</text>
        <dbReference type="Rhea" id="RHEA:36407"/>
        <dbReference type="ChEBI" id="CHEBI:15377"/>
        <dbReference type="ChEBI" id="CHEBI:17544"/>
        <dbReference type="ChEBI" id="CHEBI:30616"/>
        <dbReference type="ChEBI" id="CHEBI:33019"/>
        <dbReference type="ChEBI" id="CHEBI:57926"/>
        <dbReference type="ChEBI" id="CHEBI:73682"/>
        <dbReference type="EC" id="2.7.7.87"/>
    </reaction>
</comment>
<keyword evidence="4" id="KW-0963">Cytoplasm</keyword>
<dbReference type="OrthoDB" id="9814580at2"/>
<evidence type="ECO:0000256" key="6">
    <source>
        <dbReference type="ARBA" id="ARBA00022694"/>
    </source>
</evidence>
<dbReference type="InterPro" id="IPR017945">
    <property type="entry name" value="DHBP_synth_RibB-like_a/b_dom"/>
</dbReference>
<keyword evidence="8" id="KW-0547">Nucleotide-binding</keyword>
<dbReference type="GO" id="GO:0005737">
    <property type="term" value="C:cytoplasm"/>
    <property type="evidence" value="ECO:0007669"/>
    <property type="project" value="UniProtKB-SubCell"/>
</dbReference>
<organism evidence="13 14">
    <name type="scientific">Mumia zhuanghuii</name>
    <dbReference type="NCBI Taxonomy" id="2585211"/>
    <lineage>
        <taxon>Bacteria</taxon>
        <taxon>Bacillati</taxon>
        <taxon>Actinomycetota</taxon>
        <taxon>Actinomycetes</taxon>
        <taxon>Propionibacteriales</taxon>
        <taxon>Nocardioidaceae</taxon>
        <taxon>Mumia</taxon>
    </lineage>
</organism>
<evidence type="ECO:0000256" key="2">
    <source>
        <dbReference type="ARBA" id="ARBA00007663"/>
    </source>
</evidence>
<evidence type="ECO:0000256" key="3">
    <source>
        <dbReference type="ARBA" id="ARBA00012584"/>
    </source>
</evidence>
<evidence type="ECO:0000256" key="10">
    <source>
        <dbReference type="ARBA" id="ARBA00029774"/>
    </source>
</evidence>
<dbReference type="GO" id="GO:0005524">
    <property type="term" value="F:ATP binding"/>
    <property type="evidence" value="ECO:0007669"/>
    <property type="project" value="UniProtKB-KW"/>
</dbReference>
<evidence type="ECO:0000256" key="1">
    <source>
        <dbReference type="ARBA" id="ARBA00004496"/>
    </source>
</evidence>
<evidence type="ECO:0000259" key="12">
    <source>
        <dbReference type="PROSITE" id="PS51163"/>
    </source>
</evidence>
<protein>
    <recommendedName>
        <fullName evidence="10">L-threonylcarbamoyladenylate synthase</fullName>
        <ecNumber evidence="3">2.7.7.87</ecNumber>
    </recommendedName>
    <alternativeName>
        <fullName evidence="10">L-threonylcarbamoyladenylate synthase</fullName>
    </alternativeName>
</protein>
<dbReference type="GO" id="GO:0061710">
    <property type="term" value="F:L-threonylcarbamoyladenylate synthase"/>
    <property type="evidence" value="ECO:0007669"/>
    <property type="project" value="UniProtKB-EC"/>
</dbReference>
<dbReference type="PROSITE" id="PS51163">
    <property type="entry name" value="YRDC"/>
    <property type="match status" value="1"/>
</dbReference>
<dbReference type="GO" id="GO:0008033">
    <property type="term" value="P:tRNA processing"/>
    <property type="evidence" value="ECO:0007669"/>
    <property type="project" value="UniProtKB-KW"/>
</dbReference>
<dbReference type="GO" id="GO:0003725">
    <property type="term" value="F:double-stranded RNA binding"/>
    <property type="evidence" value="ECO:0007669"/>
    <property type="project" value="InterPro"/>
</dbReference>
<keyword evidence="5" id="KW-0808">Transferase</keyword>
<gene>
    <name evidence="13" type="ORF">FE697_009660</name>
</gene>
<dbReference type="EC" id="2.7.7.87" evidence="3"/>
<sequence length="215" mass="22569">MALVSERFSCLDPDGRDEGLEAARLALRDGGLVVMPTDTVYGIAADAFDPAAVARLLAAKGRGRHMPPPVLVASNSTLDALASSVEPYVHTLTDALWPGPLTVICRQQESLTWDLGETRGTVAIRMPDDETARELLRRTGPLAVSSANLTGHPAATTIDEAEQQLGESVAVYLDGGPAGSGVPSTIVDCTGEHPRIVRMGAITADRFTELGVEVG</sequence>
<proteinExistence type="inferred from homology"/>
<dbReference type="EMBL" id="VDFQ02000002">
    <property type="protein sequence ID" value="KAA1423819.1"/>
    <property type="molecule type" value="Genomic_DNA"/>
</dbReference>
<accession>A0A5Q6S0R9</accession>
<keyword evidence="7" id="KW-0548">Nucleotidyltransferase</keyword>
<feature type="domain" description="YrdC-like" evidence="12">
    <location>
        <begin position="17"/>
        <end position="202"/>
    </location>
</feature>
<dbReference type="NCBIfam" id="TIGR00057">
    <property type="entry name" value="L-threonylcarbamoyladenylate synthase"/>
    <property type="match status" value="1"/>
</dbReference>
<comment type="similarity">
    <text evidence="2">Belongs to the SUA5 family.</text>
</comment>
<evidence type="ECO:0000313" key="14">
    <source>
        <dbReference type="Proteomes" id="UP000307768"/>
    </source>
</evidence>